<sequence>EDFVLIIMTTAQKDFLAKYGLDVICVDGTHWLNSYQFELTTLLVLDDLREGFPCSFLISNRSDKEVLKLMFSKFKEEIVTPKVFMSDMAESSYNAWTEVNGVPERRLFCTWHVLHAWKKNLVKIKSKDKQYEIYNQLRSILQERDEKALERIIHNFQNSRQDPDIADFISYFEENYVNTDLQTP</sequence>
<dbReference type="Proteomes" id="UP001162164">
    <property type="component" value="Unassembled WGS sequence"/>
</dbReference>
<dbReference type="PANTHER" id="PTHR33977">
    <property type="entry name" value="ZINC ION BINDING PROTEIN"/>
    <property type="match status" value="1"/>
</dbReference>
<accession>A0ABQ9JGR3</accession>
<evidence type="ECO:0000313" key="2">
    <source>
        <dbReference type="EMBL" id="KAJ8977220.1"/>
    </source>
</evidence>
<dbReference type="EMBL" id="JAPWTJ010000573">
    <property type="protein sequence ID" value="KAJ8977220.1"/>
    <property type="molecule type" value="Genomic_DNA"/>
</dbReference>
<evidence type="ECO:0000313" key="3">
    <source>
        <dbReference type="Proteomes" id="UP001162164"/>
    </source>
</evidence>
<organism evidence="2 3">
    <name type="scientific">Molorchus minor</name>
    <dbReference type="NCBI Taxonomy" id="1323400"/>
    <lineage>
        <taxon>Eukaryota</taxon>
        <taxon>Metazoa</taxon>
        <taxon>Ecdysozoa</taxon>
        <taxon>Arthropoda</taxon>
        <taxon>Hexapoda</taxon>
        <taxon>Insecta</taxon>
        <taxon>Pterygota</taxon>
        <taxon>Neoptera</taxon>
        <taxon>Endopterygota</taxon>
        <taxon>Coleoptera</taxon>
        <taxon>Polyphaga</taxon>
        <taxon>Cucujiformia</taxon>
        <taxon>Chrysomeloidea</taxon>
        <taxon>Cerambycidae</taxon>
        <taxon>Lamiinae</taxon>
        <taxon>Monochamini</taxon>
        <taxon>Molorchus</taxon>
    </lineage>
</organism>
<feature type="domain" description="ZSWIM1/3 RNaseH-like" evidence="1">
    <location>
        <begin position="5"/>
        <end position="87"/>
    </location>
</feature>
<dbReference type="PANTHER" id="PTHR33977:SF1">
    <property type="entry name" value="ZINC ION BINDING PROTEIN"/>
    <property type="match status" value="1"/>
</dbReference>
<keyword evidence="3" id="KW-1185">Reference proteome</keyword>
<reference evidence="2" key="1">
    <citation type="journal article" date="2023" name="Insect Mol. Biol.">
        <title>Genome sequencing provides insights into the evolution of gene families encoding plant cell wall-degrading enzymes in longhorned beetles.</title>
        <authorList>
            <person name="Shin N.R."/>
            <person name="Okamura Y."/>
            <person name="Kirsch R."/>
            <person name="Pauchet Y."/>
        </authorList>
    </citation>
    <scope>NUCLEOTIDE SEQUENCE</scope>
    <source>
        <strain evidence="2">MMC_N1</strain>
    </source>
</reference>
<name>A0ABQ9JGR3_9CUCU</name>
<dbReference type="Pfam" id="PF21056">
    <property type="entry name" value="ZSWIM1-3_RNaseH-like"/>
    <property type="match status" value="1"/>
</dbReference>
<evidence type="ECO:0000259" key="1">
    <source>
        <dbReference type="Pfam" id="PF21056"/>
    </source>
</evidence>
<comment type="caution">
    <text evidence="2">The sequence shown here is derived from an EMBL/GenBank/DDBJ whole genome shotgun (WGS) entry which is preliminary data.</text>
</comment>
<proteinExistence type="predicted"/>
<feature type="non-terminal residue" evidence="2">
    <location>
        <position position="1"/>
    </location>
</feature>
<gene>
    <name evidence="2" type="ORF">NQ317_002473</name>
</gene>
<protein>
    <recommendedName>
        <fullName evidence="1">ZSWIM1/3 RNaseH-like domain-containing protein</fullName>
    </recommendedName>
</protein>
<dbReference type="InterPro" id="IPR048324">
    <property type="entry name" value="ZSWIM1-3_RNaseH-like"/>
</dbReference>